<evidence type="ECO:0000313" key="3">
    <source>
        <dbReference type="Proteomes" id="UP000198983"/>
    </source>
</evidence>
<sequence>MTVDSDISPEGTDRQPRIHPLLLWFGVFGGVVAWFVQLFVGWGFEEVGCIRSGPAGTLLQHNGVPGTRVSLTVWTVTGVMWLVAVAALVTCLVLRRRAERLEDDVLTRGRVRFLLVLGIAFNLLSVAILTGSGIALLLLKPCS</sequence>
<keyword evidence="1" id="KW-0812">Transmembrane</keyword>
<accession>A0A1H1TJZ2</accession>
<evidence type="ECO:0008006" key="4">
    <source>
        <dbReference type="Google" id="ProtNLM"/>
    </source>
</evidence>
<feature type="transmembrane region" description="Helical" evidence="1">
    <location>
        <begin position="21"/>
        <end position="44"/>
    </location>
</feature>
<keyword evidence="1" id="KW-0472">Membrane</keyword>
<name>A0A1H1TJZ2_9ACTN</name>
<proteinExistence type="predicted"/>
<gene>
    <name evidence="2" type="ORF">SAMN04489717_3230</name>
</gene>
<evidence type="ECO:0000313" key="2">
    <source>
        <dbReference type="EMBL" id="SDS60494.1"/>
    </source>
</evidence>
<dbReference type="EMBL" id="LT629732">
    <property type="protein sequence ID" value="SDS60494.1"/>
    <property type="molecule type" value="Genomic_DNA"/>
</dbReference>
<dbReference type="AlphaFoldDB" id="A0A1H1TJZ2"/>
<feature type="transmembrane region" description="Helical" evidence="1">
    <location>
        <begin position="71"/>
        <end position="94"/>
    </location>
</feature>
<dbReference type="STRING" id="117157.SAMN04489717_3230"/>
<organism evidence="2 3">
    <name type="scientific">Actinopolymorpha singaporensis</name>
    <dbReference type="NCBI Taxonomy" id="117157"/>
    <lineage>
        <taxon>Bacteria</taxon>
        <taxon>Bacillati</taxon>
        <taxon>Actinomycetota</taxon>
        <taxon>Actinomycetes</taxon>
        <taxon>Propionibacteriales</taxon>
        <taxon>Actinopolymorphaceae</taxon>
        <taxon>Actinopolymorpha</taxon>
    </lineage>
</organism>
<dbReference type="RefSeq" id="WP_092654486.1">
    <property type="nucleotide sequence ID" value="NZ_LT629732.1"/>
</dbReference>
<dbReference type="Proteomes" id="UP000198983">
    <property type="component" value="Chromosome I"/>
</dbReference>
<evidence type="ECO:0000256" key="1">
    <source>
        <dbReference type="SAM" id="Phobius"/>
    </source>
</evidence>
<keyword evidence="3" id="KW-1185">Reference proteome</keyword>
<reference evidence="2 3" key="1">
    <citation type="submission" date="2016-10" db="EMBL/GenBank/DDBJ databases">
        <authorList>
            <person name="de Groot N.N."/>
        </authorList>
    </citation>
    <scope>NUCLEOTIDE SEQUENCE [LARGE SCALE GENOMIC DNA]</scope>
    <source>
        <strain evidence="2 3">DSM 22024</strain>
    </source>
</reference>
<protein>
    <recommendedName>
        <fullName evidence="4">Transmembrane protein</fullName>
    </recommendedName>
</protein>
<keyword evidence="1" id="KW-1133">Transmembrane helix</keyword>
<feature type="transmembrane region" description="Helical" evidence="1">
    <location>
        <begin position="114"/>
        <end position="139"/>
    </location>
</feature>